<gene>
    <name evidence="2" type="ORF">HNQ40_000169</name>
</gene>
<evidence type="ECO:0000313" key="3">
    <source>
        <dbReference type="Proteomes" id="UP000541810"/>
    </source>
</evidence>
<feature type="region of interest" description="Disordered" evidence="1">
    <location>
        <begin position="56"/>
        <end position="75"/>
    </location>
</feature>
<dbReference type="Proteomes" id="UP000541810">
    <property type="component" value="Unassembled WGS sequence"/>
</dbReference>
<proteinExistence type="predicted"/>
<name>A0A7X0H323_9BACT</name>
<accession>A0A7X0H323</accession>
<reference evidence="2 3" key="1">
    <citation type="submission" date="2020-08" db="EMBL/GenBank/DDBJ databases">
        <title>Genomic Encyclopedia of Type Strains, Phase IV (KMG-IV): sequencing the most valuable type-strain genomes for metagenomic binning, comparative biology and taxonomic classification.</title>
        <authorList>
            <person name="Goeker M."/>
        </authorList>
    </citation>
    <scope>NUCLEOTIDE SEQUENCE [LARGE SCALE GENOMIC DNA]</scope>
    <source>
        <strain evidence="2 3">DSM 103725</strain>
    </source>
</reference>
<organism evidence="2 3">
    <name type="scientific">Algisphaera agarilytica</name>
    <dbReference type="NCBI Taxonomy" id="1385975"/>
    <lineage>
        <taxon>Bacteria</taxon>
        <taxon>Pseudomonadati</taxon>
        <taxon>Planctomycetota</taxon>
        <taxon>Phycisphaerae</taxon>
        <taxon>Phycisphaerales</taxon>
        <taxon>Phycisphaeraceae</taxon>
        <taxon>Algisphaera</taxon>
    </lineage>
</organism>
<dbReference type="EMBL" id="JACHGY010000001">
    <property type="protein sequence ID" value="MBB6428363.1"/>
    <property type="molecule type" value="Genomic_DNA"/>
</dbReference>
<evidence type="ECO:0008006" key="4">
    <source>
        <dbReference type="Google" id="ProtNLM"/>
    </source>
</evidence>
<comment type="caution">
    <text evidence="2">The sequence shown here is derived from an EMBL/GenBank/DDBJ whole genome shotgun (WGS) entry which is preliminary data.</text>
</comment>
<evidence type="ECO:0000256" key="1">
    <source>
        <dbReference type="SAM" id="MobiDB-lite"/>
    </source>
</evidence>
<protein>
    <recommendedName>
        <fullName evidence="4">Lipoprotein</fullName>
    </recommendedName>
</protein>
<sequence>MLLRRPTALSPAWLTAVLLCAGVLGLVGCESAERQAVIEATAYPPDFTLEFFVQSQPWPGETPAPDERPAQHTVTPDRTLRAALGPGVSPKFHPPATATLSPTDMAGLYRLAEQAAAHEATLVPMSGSSHPEVVYRLSITARDQTTDLRTTPDRNPPAKQLLDRLIELRGGR</sequence>
<dbReference type="RefSeq" id="WP_184675433.1">
    <property type="nucleotide sequence ID" value="NZ_JACHGY010000001.1"/>
</dbReference>
<dbReference type="AlphaFoldDB" id="A0A7X0H323"/>
<dbReference type="PROSITE" id="PS51257">
    <property type="entry name" value="PROKAR_LIPOPROTEIN"/>
    <property type="match status" value="1"/>
</dbReference>
<evidence type="ECO:0000313" key="2">
    <source>
        <dbReference type="EMBL" id="MBB6428363.1"/>
    </source>
</evidence>
<keyword evidence="3" id="KW-1185">Reference proteome</keyword>